<dbReference type="PANTHER" id="PTHR30250:SF11">
    <property type="entry name" value="O-ANTIGEN TRANSPORTER-RELATED"/>
    <property type="match status" value="1"/>
</dbReference>
<comment type="caution">
    <text evidence="7">The sequence shown here is derived from an EMBL/GenBank/DDBJ whole genome shotgun (WGS) entry which is preliminary data.</text>
</comment>
<evidence type="ECO:0000256" key="2">
    <source>
        <dbReference type="ARBA" id="ARBA00022475"/>
    </source>
</evidence>
<dbReference type="RefSeq" id="WP_172274632.1">
    <property type="nucleotide sequence ID" value="NZ_CATJPT010000212.1"/>
</dbReference>
<gene>
    <name evidence="7" type="ORF">HPS56_04650</name>
</gene>
<accession>A0ABX2AN53</accession>
<keyword evidence="3 6" id="KW-0812">Transmembrane</keyword>
<feature type="transmembrane region" description="Helical" evidence="6">
    <location>
        <begin position="153"/>
        <end position="170"/>
    </location>
</feature>
<dbReference type="InterPro" id="IPR002797">
    <property type="entry name" value="Polysacc_synth"/>
</dbReference>
<feature type="transmembrane region" description="Helical" evidence="6">
    <location>
        <begin position="358"/>
        <end position="379"/>
    </location>
</feature>
<feature type="transmembrane region" description="Helical" evidence="6">
    <location>
        <begin position="385"/>
        <end position="405"/>
    </location>
</feature>
<evidence type="ECO:0000256" key="1">
    <source>
        <dbReference type="ARBA" id="ARBA00004651"/>
    </source>
</evidence>
<protein>
    <submittedName>
        <fullName evidence="7">Oligosaccharide flippase family protein</fullName>
    </submittedName>
</protein>
<evidence type="ECO:0000256" key="4">
    <source>
        <dbReference type="ARBA" id="ARBA00022989"/>
    </source>
</evidence>
<keyword evidence="2" id="KW-1003">Cell membrane</keyword>
<dbReference type="Proteomes" id="UP000714420">
    <property type="component" value="Unassembled WGS sequence"/>
</dbReference>
<evidence type="ECO:0000256" key="5">
    <source>
        <dbReference type="ARBA" id="ARBA00023136"/>
    </source>
</evidence>
<dbReference type="EMBL" id="JABKKF010000003">
    <property type="protein sequence ID" value="NPD91649.1"/>
    <property type="molecule type" value="Genomic_DNA"/>
</dbReference>
<sequence>MNDFRKVVNSQLFANFISLGLIQGINYLLPLITIPFLFNQLGVEKYGLVNFSFAFIQYFIMITDFGYGLSGTRYIAEYRENKIKINRFLNSATLSRGCMATLSFLVLIICMFSIPKFSEYKLFTCLFFGQVIGNVLNPSWFFQGMERMKFNTILHITTRLISILPLFIVIRNSNDYLYIPICYSSGSIVAGCLSLYLIKRQFGMSFFFTSFKEIWQATHDSGKYFLSRLSVSLFTNTNTFILGLVCGNTAVGFYSLADKIYVALNAIYGPINGTIFPYMTKNKNLALFKKFLMYGTVFNTILIICFYWIFPYLSSFIFSNFATESMTVLTILLFSNLVSLPATFLGYPFLAAWGHPDYCNFSLVASSIFHLVGIGILFICGLVSIYSVAIMVVLCELFLLLFRIYGVRKFKLWSL</sequence>
<feature type="transmembrane region" description="Helical" evidence="6">
    <location>
        <begin position="330"/>
        <end position="351"/>
    </location>
</feature>
<feature type="transmembrane region" description="Helical" evidence="6">
    <location>
        <begin position="260"/>
        <end position="279"/>
    </location>
</feature>
<reference evidence="7 8" key="1">
    <citation type="submission" date="2020-05" db="EMBL/GenBank/DDBJ databases">
        <title>Distinct polysaccharide utilization as determinants for interspecies competition between intestinal Prevotella spp.</title>
        <authorList>
            <person name="Galvez E.J.C."/>
            <person name="Iljazovic A."/>
            <person name="Strowig T."/>
        </authorList>
    </citation>
    <scope>NUCLEOTIDE SEQUENCE [LARGE SCALE GENOMIC DNA]</scope>
    <source>
        <strain evidence="7 8">PMUR</strain>
    </source>
</reference>
<comment type="subcellular location">
    <subcellularLocation>
        <location evidence="1">Cell membrane</location>
        <topology evidence="1">Multi-pass membrane protein</topology>
    </subcellularLocation>
</comment>
<keyword evidence="4 6" id="KW-1133">Transmembrane helix</keyword>
<feature type="transmembrane region" description="Helical" evidence="6">
    <location>
        <begin position="176"/>
        <end position="198"/>
    </location>
</feature>
<keyword evidence="8" id="KW-1185">Reference proteome</keyword>
<feature type="transmembrane region" description="Helical" evidence="6">
    <location>
        <begin position="58"/>
        <end position="76"/>
    </location>
</feature>
<feature type="transmembrane region" description="Helical" evidence="6">
    <location>
        <begin position="233"/>
        <end position="254"/>
    </location>
</feature>
<feature type="transmembrane region" description="Helical" evidence="6">
    <location>
        <begin position="12"/>
        <end position="38"/>
    </location>
</feature>
<evidence type="ECO:0000313" key="7">
    <source>
        <dbReference type="EMBL" id="NPD91649.1"/>
    </source>
</evidence>
<evidence type="ECO:0000256" key="6">
    <source>
        <dbReference type="SAM" id="Phobius"/>
    </source>
</evidence>
<dbReference type="InterPro" id="IPR050833">
    <property type="entry name" value="Poly_Biosynth_Transport"/>
</dbReference>
<name>A0ABX2AN53_9BACT</name>
<dbReference type="PANTHER" id="PTHR30250">
    <property type="entry name" value="PST FAMILY PREDICTED COLANIC ACID TRANSPORTER"/>
    <property type="match status" value="1"/>
</dbReference>
<feature type="transmembrane region" description="Helical" evidence="6">
    <location>
        <begin position="97"/>
        <end position="114"/>
    </location>
</feature>
<evidence type="ECO:0000313" key="8">
    <source>
        <dbReference type="Proteomes" id="UP000714420"/>
    </source>
</evidence>
<proteinExistence type="predicted"/>
<dbReference type="Pfam" id="PF01943">
    <property type="entry name" value="Polysacc_synt"/>
    <property type="match status" value="1"/>
</dbReference>
<organism evidence="7 8">
    <name type="scientific">Xylanibacter muris</name>
    <dbReference type="NCBI Taxonomy" id="2736290"/>
    <lineage>
        <taxon>Bacteria</taxon>
        <taxon>Pseudomonadati</taxon>
        <taxon>Bacteroidota</taxon>
        <taxon>Bacteroidia</taxon>
        <taxon>Bacteroidales</taxon>
        <taxon>Prevotellaceae</taxon>
        <taxon>Xylanibacter</taxon>
    </lineage>
</organism>
<keyword evidence="5 6" id="KW-0472">Membrane</keyword>
<evidence type="ECO:0000256" key="3">
    <source>
        <dbReference type="ARBA" id="ARBA00022692"/>
    </source>
</evidence>